<keyword evidence="1" id="KW-0732">Signal</keyword>
<proteinExistence type="predicted"/>
<dbReference type="EMBL" id="JYDT01000187">
    <property type="protein sequence ID" value="KRY82139.1"/>
    <property type="molecule type" value="Genomic_DNA"/>
</dbReference>
<evidence type="ECO:0000313" key="2">
    <source>
        <dbReference type="EMBL" id="KRY82139.1"/>
    </source>
</evidence>
<reference evidence="2 3" key="1">
    <citation type="submission" date="2015-01" db="EMBL/GenBank/DDBJ databases">
        <title>Evolution of Trichinella species and genotypes.</title>
        <authorList>
            <person name="Korhonen P.K."/>
            <person name="Edoardo P."/>
            <person name="Giuseppe L.R."/>
            <person name="Gasser R.B."/>
        </authorList>
    </citation>
    <scope>NUCLEOTIDE SEQUENCE [LARGE SCALE GENOMIC DNA]</scope>
    <source>
        <strain evidence="2">ISS470</strain>
    </source>
</reference>
<comment type="caution">
    <text evidence="2">The sequence shown here is derived from an EMBL/GenBank/DDBJ whole genome shotgun (WGS) entry which is preliminary data.</text>
</comment>
<keyword evidence="3" id="KW-1185">Reference proteome</keyword>
<feature type="signal peptide" evidence="1">
    <location>
        <begin position="1"/>
        <end position="20"/>
    </location>
</feature>
<evidence type="ECO:0000313" key="3">
    <source>
        <dbReference type="Proteomes" id="UP000054995"/>
    </source>
</evidence>
<organism evidence="2 3">
    <name type="scientific">Trichinella pseudospiralis</name>
    <name type="common">Parasitic roundworm</name>
    <dbReference type="NCBI Taxonomy" id="6337"/>
    <lineage>
        <taxon>Eukaryota</taxon>
        <taxon>Metazoa</taxon>
        <taxon>Ecdysozoa</taxon>
        <taxon>Nematoda</taxon>
        <taxon>Enoplea</taxon>
        <taxon>Dorylaimia</taxon>
        <taxon>Trichinellida</taxon>
        <taxon>Trichinellidae</taxon>
        <taxon>Trichinella</taxon>
    </lineage>
</organism>
<evidence type="ECO:0000256" key="1">
    <source>
        <dbReference type="SAM" id="SignalP"/>
    </source>
</evidence>
<accession>A0A0V1F831</accession>
<gene>
    <name evidence="2" type="ORF">T4D_10005</name>
</gene>
<feature type="chain" id="PRO_5006877781" description="Secreted protein" evidence="1">
    <location>
        <begin position="21"/>
        <end position="176"/>
    </location>
</feature>
<protein>
    <recommendedName>
        <fullName evidence="4">Secreted protein</fullName>
    </recommendedName>
</protein>
<name>A0A0V1F831_TRIPS</name>
<sequence length="176" mass="20643">MGIYLPMYTAALVLPICVLQQDQPELKSNNNWVTHSHIIIAAYCLSASENWLRASVKVELNVVHCRFQQQQRISNASRQRTLKSQANENQADDDRFTDACLNLDGTRQGKPDWAWSVFNRPACTLKRQRWLSNTRLKISRKTHIHIHRHRHRQTSRGRFVKLNLDQEMRCELCDVH</sequence>
<dbReference type="AlphaFoldDB" id="A0A0V1F831"/>
<evidence type="ECO:0008006" key="4">
    <source>
        <dbReference type="Google" id="ProtNLM"/>
    </source>
</evidence>
<dbReference type="Proteomes" id="UP000054995">
    <property type="component" value="Unassembled WGS sequence"/>
</dbReference>